<organism evidence="1">
    <name type="scientific">Sigmofec virus UA08Rod_5539</name>
    <dbReference type="NCBI Taxonomy" id="2929428"/>
    <lineage>
        <taxon>Viruses</taxon>
        <taxon>Monodnaviria</taxon>
        <taxon>Sangervirae</taxon>
        <taxon>Phixviricota</taxon>
        <taxon>Malgrandaviricetes</taxon>
        <taxon>Petitvirales</taxon>
        <taxon>Microviridae</taxon>
    </lineage>
</organism>
<sequence length="60" mass="6572">MSSVPCVCTRIPDSLAYVLMHYSYEALVYLGLISPDERDSAVADGVDPCYSSAGKEYFCI</sequence>
<dbReference type="EMBL" id="OM869543">
    <property type="protein sequence ID" value="UPW41094.1"/>
    <property type="molecule type" value="Genomic_DNA"/>
</dbReference>
<proteinExistence type="predicted"/>
<name>A0A976N1D9_9VIRU</name>
<reference evidence="1" key="1">
    <citation type="submission" date="2022-02" db="EMBL/GenBank/DDBJ databases">
        <title>Towards deciphering the DNA virus diversity associated with rodent species in the families Cricetidae and Heteromyidae.</title>
        <authorList>
            <person name="Lund M."/>
            <person name="Larsen B.B."/>
            <person name="Gryseels S."/>
            <person name="Kraberger S."/>
            <person name="Rowsey D.M."/>
            <person name="Steger L."/>
            <person name="Yule K.M."/>
            <person name="Upham N.S."/>
            <person name="Worobey M."/>
            <person name="Van Doorslaer K."/>
            <person name="Varsani A."/>
        </authorList>
    </citation>
    <scope>NUCLEOTIDE SEQUENCE</scope>
    <source>
        <strain evidence="1">UA08Rod_5539</strain>
    </source>
</reference>
<protein>
    <submittedName>
        <fullName evidence="1">Uncharacterized protein</fullName>
    </submittedName>
</protein>
<evidence type="ECO:0000313" key="1">
    <source>
        <dbReference type="EMBL" id="UPW41094.1"/>
    </source>
</evidence>
<accession>A0A976N1D9</accession>